<dbReference type="SUPFAM" id="SSF50341">
    <property type="entry name" value="CheW-like"/>
    <property type="match status" value="1"/>
</dbReference>
<keyword evidence="5" id="KW-1185">Reference proteome</keyword>
<dbReference type="Gene3D" id="3.40.50.2300">
    <property type="match status" value="1"/>
</dbReference>
<evidence type="ECO:0000313" key="5">
    <source>
        <dbReference type="Proteomes" id="UP000482487"/>
    </source>
</evidence>
<evidence type="ECO:0000259" key="3">
    <source>
        <dbReference type="PROSITE" id="PS50851"/>
    </source>
</evidence>
<dbReference type="SMART" id="SM00448">
    <property type="entry name" value="REC"/>
    <property type="match status" value="1"/>
</dbReference>
<accession>A0A7C9MPU9</accession>
<evidence type="ECO:0000313" key="4">
    <source>
        <dbReference type="EMBL" id="MYL83932.1"/>
    </source>
</evidence>
<dbReference type="SUPFAM" id="SSF52172">
    <property type="entry name" value="CheY-like"/>
    <property type="match status" value="1"/>
</dbReference>
<dbReference type="GO" id="GO:0006935">
    <property type="term" value="P:chemotaxis"/>
    <property type="evidence" value="ECO:0007669"/>
    <property type="project" value="InterPro"/>
</dbReference>
<dbReference type="Gene3D" id="2.40.50.180">
    <property type="entry name" value="CheA-289, Domain 4"/>
    <property type="match status" value="1"/>
</dbReference>
<feature type="domain" description="Response regulatory" evidence="2">
    <location>
        <begin position="188"/>
        <end position="317"/>
    </location>
</feature>
<name>A0A7C9MPU9_9BACT</name>
<dbReference type="InterPro" id="IPR002545">
    <property type="entry name" value="CheW-lke_dom"/>
</dbReference>
<organism evidence="4 5">
    <name type="scientific">Solidesulfovibrio aerotolerans</name>
    <dbReference type="NCBI Taxonomy" id="295255"/>
    <lineage>
        <taxon>Bacteria</taxon>
        <taxon>Pseudomonadati</taxon>
        <taxon>Thermodesulfobacteriota</taxon>
        <taxon>Desulfovibrionia</taxon>
        <taxon>Desulfovibrionales</taxon>
        <taxon>Desulfovibrionaceae</taxon>
        <taxon>Solidesulfovibrio</taxon>
    </lineage>
</organism>
<evidence type="ECO:0000256" key="1">
    <source>
        <dbReference type="PROSITE-ProRule" id="PRU00169"/>
    </source>
</evidence>
<dbReference type="PANTHER" id="PTHR47233:SF3">
    <property type="entry name" value="CHEMOTAXIS PROTEIN CHEV"/>
    <property type="match status" value="1"/>
</dbReference>
<protein>
    <submittedName>
        <fullName evidence="4">Response regulator</fullName>
    </submittedName>
</protein>
<dbReference type="AlphaFoldDB" id="A0A7C9MPU9"/>
<dbReference type="PIRSF" id="PIRSF002867">
    <property type="entry name" value="CheV"/>
    <property type="match status" value="1"/>
</dbReference>
<keyword evidence="1" id="KW-0597">Phosphoprotein</keyword>
<dbReference type="InterPro" id="IPR024181">
    <property type="entry name" value="Chemotax_regulator_CheV"/>
</dbReference>
<feature type="domain" description="CheW-like" evidence="3">
    <location>
        <begin position="14"/>
        <end position="164"/>
    </location>
</feature>
<reference evidence="4 5" key="1">
    <citation type="submission" date="2020-01" db="EMBL/GenBank/DDBJ databases">
        <title>Genome sequence of Desulfovibrio aerotolerans DSM 16695(T).</title>
        <authorList>
            <person name="Karnachuk O."/>
            <person name="Avakyan M."/>
            <person name="Mardanov A."/>
            <person name="Kadnikov V."/>
            <person name="Ravin N."/>
        </authorList>
    </citation>
    <scope>NUCLEOTIDE SEQUENCE [LARGE SCALE GENOMIC DNA]</scope>
    <source>
        <strain evidence="4 5">DSM 16695</strain>
    </source>
</reference>
<dbReference type="InterPro" id="IPR036061">
    <property type="entry name" value="CheW-like_dom_sf"/>
</dbReference>
<dbReference type="Pfam" id="PF01584">
    <property type="entry name" value="CheW"/>
    <property type="match status" value="1"/>
</dbReference>
<dbReference type="GO" id="GO:0000160">
    <property type="term" value="P:phosphorelay signal transduction system"/>
    <property type="evidence" value="ECO:0007669"/>
    <property type="project" value="InterPro"/>
</dbReference>
<gene>
    <name evidence="4" type="ORF">GTA51_12410</name>
</gene>
<dbReference type="OrthoDB" id="9806105at2"/>
<dbReference type="PANTHER" id="PTHR47233">
    <property type="entry name" value="CHEMOTAXIS PROTEIN CHEV"/>
    <property type="match status" value="1"/>
</dbReference>
<dbReference type="InterPro" id="IPR011006">
    <property type="entry name" value="CheY-like_superfamily"/>
</dbReference>
<dbReference type="RefSeq" id="WP_160961520.1">
    <property type="nucleotide sequence ID" value="NZ_WVUD01000022.1"/>
</dbReference>
<dbReference type="Pfam" id="PF00072">
    <property type="entry name" value="Response_reg"/>
    <property type="match status" value="1"/>
</dbReference>
<evidence type="ECO:0000259" key="2">
    <source>
        <dbReference type="PROSITE" id="PS50110"/>
    </source>
</evidence>
<dbReference type="SMART" id="SM00260">
    <property type="entry name" value="CheW"/>
    <property type="match status" value="1"/>
</dbReference>
<proteinExistence type="predicted"/>
<dbReference type="EMBL" id="WVUD01000022">
    <property type="protein sequence ID" value="MYL83932.1"/>
    <property type="molecule type" value="Genomic_DNA"/>
</dbReference>
<dbReference type="PROSITE" id="PS50851">
    <property type="entry name" value="CHEW"/>
    <property type="match status" value="1"/>
</dbReference>
<sequence length="323" mass="36030">MAQTNILLETGTNELEIIEFYIDEDVEPGGKPYRAYYGVNVAKVLEIIRLPKVTGMPQTPHPCVIGTFNLRSRVIPLIDLSLWLGKPMARDENTKVIVSEFNKVINAFMVSGVTRIHRLSWSEVEPPSGYVAQFAANNFTGVVKFPDHIVLLLDMEQIIWDLNPALAMKTERAREQMAIPEPDRSAFKTLVVDDSNSIRRLIASYLEKDGFEVVQDINGQNAWDRLVQWREAAAKGDAPLASNVNLVVTDIEMPSMDGHTLCKKIKDDPELKALPVILFSSLINDQLYHKGLSVGADDQVTKPEVGTLAERARKLIEAGRSHG</sequence>
<dbReference type="PROSITE" id="PS50110">
    <property type="entry name" value="RESPONSE_REGULATORY"/>
    <property type="match status" value="1"/>
</dbReference>
<dbReference type="Gene3D" id="2.30.30.40">
    <property type="entry name" value="SH3 Domains"/>
    <property type="match status" value="1"/>
</dbReference>
<comment type="caution">
    <text evidence="4">The sequence shown here is derived from an EMBL/GenBank/DDBJ whole genome shotgun (WGS) entry which is preliminary data.</text>
</comment>
<dbReference type="InterPro" id="IPR001789">
    <property type="entry name" value="Sig_transdc_resp-reg_receiver"/>
</dbReference>
<dbReference type="Proteomes" id="UP000482487">
    <property type="component" value="Unassembled WGS sequence"/>
</dbReference>
<feature type="modified residue" description="4-aspartylphosphate" evidence="1">
    <location>
        <position position="250"/>
    </location>
</feature>